<dbReference type="EMBL" id="JAEPRA010000010">
    <property type="protein sequence ID" value="KAG2179367.1"/>
    <property type="molecule type" value="Genomic_DNA"/>
</dbReference>
<accession>A0A8H7PSB2</accession>
<dbReference type="GO" id="GO:0005975">
    <property type="term" value="P:carbohydrate metabolic process"/>
    <property type="evidence" value="ECO:0007669"/>
    <property type="project" value="InterPro"/>
</dbReference>
<evidence type="ECO:0000259" key="3">
    <source>
        <dbReference type="Pfam" id="PF01301"/>
    </source>
</evidence>
<dbReference type="Gene3D" id="3.20.20.80">
    <property type="entry name" value="Glycosidases"/>
    <property type="match status" value="1"/>
</dbReference>
<dbReference type="GO" id="GO:0004553">
    <property type="term" value="F:hydrolase activity, hydrolyzing O-glycosyl compounds"/>
    <property type="evidence" value="ECO:0007669"/>
    <property type="project" value="InterPro"/>
</dbReference>
<evidence type="ECO:0000256" key="1">
    <source>
        <dbReference type="ARBA" id="ARBA00009809"/>
    </source>
</evidence>
<comment type="caution">
    <text evidence="4">The sequence shown here is derived from an EMBL/GenBank/DDBJ whole genome shotgun (WGS) entry which is preliminary data.</text>
</comment>
<name>A0A8H7PSB2_9FUNG</name>
<dbReference type="PANTHER" id="PTHR23421">
    <property type="entry name" value="BETA-GALACTOSIDASE RELATED"/>
    <property type="match status" value="1"/>
</dbReference>
<feature type="domain" description="Glycoside hydrolase 35 catalytic" evidence="3">
    <location>
        <begin position="38"/>
        <end position="125"/>
    </location>
</feature>
<dbReference type="AlphaFoldDB" id="A0A8H7PSB2"/>
<dbReference type="Pfam" id="PF01301">
    <property type="entry name" value="Glyco_hydro_35"/>
    <property type="match status" value="1"/>
</dbReference>
<dbReference type="OrthoDB" id="2433204at2759"/>
<dbReference type="InterPro" id="IPR017853">
    <property type="entry name" value="GH"/>
</dbReference>
<organism evidence="4 5">
    <name type="scientific">Umbelopsis vinacea</name>
    <dbReference type="NCBI Taxonomy" id="44442"/>
    <lineage>
        <taxon>Eukaryota</taxon>
        <taxon>Fungi</taxon>
        <taxon>Fungi incertae sedis</taxon>
        <taxon>Mucoromycota</taxon>
        <taxon>Mucoromycotina</taxon>
        <taxon>Umbelopsidomycetes</taxon>
        <taxon>Umbelopsidales</taxon>
        <taxon>Umbelopsidaceae</taxon>
        <taxon>Umbelopsis</taxon>
    </lineage>
</organism>
<protein>
    <recommendedName>
        <fullName evidence="3">Glycoside hydrolase 35 catalytic domain-containing protein</fullName>
    </recommendedName>
</protein>
<evidence type="ECO:0000313" key="4">
    <source>
        <dbReference type="EMBL" id="KAG2179367.1"/>
    </source>
</evidence>
<keyword evidence="5" id="KW-1185">Reference proteome</keyword>
<dbReference type="SUPFAM" id="SSF51445">
    <property type="entry name" value="(Trans)glycosidases"/>
    <property type="match status" value="1"/>
</dbReference>
<comment type="similarity">
    <text evidence="1">Belongs to the glycosyl hydrolase 35 family.</text>
</comment>
<feature type="signal peptide" evidence="2">
    <location>
        <begin position="1"/>
        <end position="22"/>
    </location>
</feature>
<proteinExistence type="inferred from homology"/>
<feature type="chain" id="PRO_5034112859" description="Glycoside hydrolase 35 catalytic domain-containing protein" evidence="2">
    <location>
        <begin position="23"/>
        <end position="131"/>
    </location>
</feature>
<gene>
    <name evidence="4" type="ORF">INT44_006213</name>
</gene>
<dbReference type="InterPro" id="IPR001944">
    <property type="entry name" value="Glycoside_Hdrlase_35"/>
</dbReference>
<sequence length="131" mass="14814">MIAKKLVASISLALSLVGAVSGSSVDSSKIVTWDKYSLKINGERLFTFSGEFHYYRLPSPDLWADIFEKFKALNFNTASIYFYWGYHSPKQGVYDFEGVRDISKFLQTAKKYGINIISRAGPYVSILQGNY</sequence>
<keyword evidence="2" id="KW-0732">Signal</keyword>
<evidence type="ECO:0000313" key="5">
    <source>
        <dbReference type="Proteomes" id="UP000612746"/>
    </source>
</evidence>
<evidence type="ECO:0000256" key="2">
    <source>
        <dbReference type="SAM" id="SignalP"/>
    </source>
</evidence>
<reference evidence="4" key="1">
    <citation type="submission" date="2020-12" db="EMBL/GenBank/DDBJ databases">
        <title>Metabolic potential, ecology and presence of endohyphal bacteria is reflected in genomic diversity of Mucoromycotina.</title>
        <authorList>
            <person name="Muszewska A."/>
            <person name="Okrasinska A."/>
            <person name="Steczkiewicz K."/>
            <person name="Drgas O."/>
            <person name="Orlowska M."/>
            <person name="Perlinska-Lenart U."/>
            <person name="Aleksandrzak-Piekarczyk T."/>
            <person name="Szatraj K."/>
            <person name="Zielenkiewicz U."/>
            <person name="Pilsyk S."/>
            <person name="Malc E."/>
            <person name="Mieczkowski P."/>
            <person name="Kruszewska J.S."/>
            <person name="Biernat P."/>
            <person name="Pawlowska J."/>
        </authorList>
    </citation>
    <scope>NUCLEOTIDE SEQUENCE</scope>
    <source>
        <strain evidence="4">WA0000051536</strain>
    </source>
</reference>
<dbReference type="InterPro" id="IPR031330">
    <property type="entry name" value="Gly_Hdrlase_35_cat"/>
</dbReference>
<dbReference type="Proteomes" id="UP000612746">
    <property type="component" value="Unassembled WGS sequence"/>
</dbReference>